<evidence type="ECO:0000256" key="2">
    <source>
        <dbReference type="SAM" id="MobiDB-lite"/>
    </source>
</evidence>
<comment type="caution">
    <text evidence="3">The sequence shown here is derived from an EMBL/GenBank/DDBJ whole genome shotgun (WGS) entry which is preliminary data.</text>
</comment>
<keyword evidence="4" id="KW-1185">Reference proteome</keyword>
<evidence type="ECO:0000313" key="3">
    <source>
        <dbReference type="EMBL" id="KAL0952447.1"/>
    </source>
</evidence>
<gene>
    <name evidence="3" type="ORF">HGRIS_006716</name>
</gene>
<protein>
    <submittedName>
        <fullName evidence="3">Uncharacterized protein</fullName>
    </submittedName>
</protein>
<accession>A0ABR3JA64</accession>
<reference evidence="4" key="1">
    <citation type="submission" date="2024-06" db="EMBL/GenBank/DDBJ databases">
        <title>Multi-omics analyses provide insights into the biosynthesis of the anticancer antibiotic pleurotin in Hohenbuehelia grisea.</title>
        <authorList>
            <person name="Weaver J.A."/>
            <person name="Alberti F."/>
        </authorList>
    </citation>
    <scope>NUCLEOTIDE SEQUENCE [LARGE SCALE GENOMIC DNA]</scope>
    <source>
        <strain evidence="4">T-177</strain>
    </source>
</reference>
<evidence type="ECO:0000256" key="1">
    <source>
        <dbReference type="SAM" id="Coils"/>
    </source>
</evidence>
<feature type="compositionally biased region" description="Polar residues" evidence="2">
    <location>
        <begin position="188"/>
        <end position="198"/>
    </location>
</feature>
<feature type="region of interest" description="Disordered" evidence="2">
    <location>
        <begin position="169"/>
        <end position="260"/>
    </location>
</feature>
<evidence type="ECO:0000313" key="4">
    <source>
        <dbReference type="Proteomes" id="UP001556367"/>
    </source>
</evidence>
<feature type="coiled-coil region" evidence="1">
    <location>
        <begin position="534"/>
        <end position="568"/>
    </location>
</feature>
<feature type="compositionally biased region" description="Low complexity" evidence="2">
    <location>
        <begin position="457"/>
        <end position="467"/>
    </location>
</feature>
<dbReference type="Proteomes" id="UP001556367">
    <property type="component" value="Unassembled WGS sequence"/>
</dbReference>
<sequence>MEDPITISMTVKYDSSKYLKPAFEDAYKVLKGDLVAGFKLPLPKQRNITWDWKQRSFTFFWVQPRGSLLHSQLKSRADDTPEHKALFKRLSIIDVVYEETPYVGDPLQDPSARPTNPTSNVYRSAPTEYVKRPRVKSHLNPEGGFIKVKEEQAEDFILSAIDTVSLLSRVGPPQPSSQFVPSRKWSDSNKNSSFTSETPDVHTTRRKSPSAENGLEPSVSQPCALPSIFEMPHSPSKPLFIVPSAPSPRPSSSGSDMSITSPSIARTPAILPVQVPTSFSSSVVPIPVPVPVPNDDAMQGIVEHAHQHAASTETPGGPTITKTNDQLPVKDGISHRQALGTLKAPEESRPLASCSDVVEAPSERLTPPGLWNWQPRPPQSPPRVGFSDLSADIKPPWPSGAIQPTSSSYTSMAIETSSASPSKTEGTPNRVARWDVFTSSQRPGSPSPSRTRDLDTSSRTSQSQSSQVRLDNHPYRRPPPKPSDGPEINQLTRELWDIRREMTKHEAKEKSIRKRLKEMNALKSADDPNETFTQIALRSKLESLERELEDERRRRSEAERSLDDVRQECRAPFIVPALLEAFITISKLSNKALQPES</sequence>
<feature type="compositionally biased region" description="Polar residues" evidence="2">
    <location>
        <begin position="402"/>
        <end position="427"/>
    </location>
</feature>
<name>A0ABR3JA64_9AGAR</name>
<organism evidence="3 4">
    <name type="scientific">Hohenbuehelia grisea</name>
    <dbReference type="NCBI Taxonomy" id="104357"/>
    <lineage>
        <taxon>Eukaryota</taxon>
        <taxon>Fungi</taxon>
        <taxon>Dikarya</taxon>
        <taxon>Basidiomycota</taxon>
        <taxon>Agaricomycotina</taxon>
        <taxon>Agaricomycetes</taxon>
        <taxon>Agaricomycetidae</taxon>
        <taxon>Agaricales</taxon>
        <taxon>Pleurotineae</taxon>
        <taxon>Pleurotaceae</taxon>
        <taxon>Hohenbuehelia</taxon>
    </lineage>
</organism>
<keyword evidence="1" id="KW-0175">Coiled coil</keyword>
<proteinExistence type="predicted"/>
<feature type="region of interest" description="Disordered" evidence="2">
    <location>
        <begin position="343"/>
        <end position="489"/>
    </location>
</feature>
<dbReference type="EMBL" id="JASNQZ010000010">
    <property type="protein sequence ID" value="KAL0952447.1"/>
    <property type="molecule type" value="Genomic_DNA"/>
</dbReference>
<feature type="compositionally biased region" description="Low complexity" evidence="2">
    <location>
        <begin position="439"/>
        <end position="449"/>
    </location>
</feature>